<feature type="non-terminal residue" evidence="4">
    <location>
        <position position="114"/>
    </location>
</feature>
<evidence type="ECO:0000259" key="3">
    <source>
        <dbReference type="PROSITE" id="PS50109"/>
    </source>
</evidence>
<keyword evidence="2" id="KW-0418">Kinase</keyword>
<dbReference type="Pfam" id="PF02518">
    <property type="entry name" value="HATPase_c"/>
    <property type="match status" value="1"/>
</dbReference>
<dbReference type="PANTHER" id="PTHR24421">
    <property type="entry name" value="NITRATE/NITRITE SENSOR PROTEIN NARX-RELATED"/>
    <property type="match status" value="1"/>
</dbReference>
<dbReference type="Gene3D" id="3.30.565.10">
    <property type="entry name" value="Histidine kinase-like ATPase, C-terminal domain"/>
    <property type="match status" value="1"/>
</dbReference>
<reference evidence="4" key="1">
    <citation type="journal article" date="2014" name="Front. Microbiol.">
        <title>High frequency of phylogenetically diverse reductive dehalogenase-homologous genes in deep subseafloor sedimentary metagenomes.</title>
        <authorList>
            <person name="Kawai M."/>
            <person name="Futagami T."/>
            <person name="Toyoda A."/>
            <person name="Takaki Y."/>
            <person name="Nishi S."/>
            <person name="Hori S."/>
            <person name="Arai W."/>
            <person name="Tsubouchi T."/>
            <person name="Morono Y."/>
            <person name="Uchiyama I."/>
            <person name="Ito T."/>
            <person name="Fujiyama A."/>
            <person name="Inagaki F."/>
            <person name="Takami H."/>
        </authorList>
    </citation>
    <scope>NUCLEOTIDE SEQUENCE</scope>
    <source>
        <strain evidence="4">Expedition CK06-06</strain>
    </source>
</reference>
<evidence type="ECO:0000256" key="2">
    <source>
        <dbReference type="ARBA" id="ARBA00022777"/>
    </source>
</evidence>
<sequence>QFSKERKIECHFDSCDHHKPIADHVKILLYRSIRELLMNVAKHSKARLVRIASSRVNNVLQITVEDDGTGFDISKLESKAGNSKGFGLFSIRERLTHLGGQFDIQSSNGNGTKI</sequence>
<dbReference type="InterPro" id="IPR036890">
    <property type="entry name" value="HATPase_C_sf"/>
</dbReference>
<organism evidence="4">
    <name type="scientific">marine sediment metagenome</name>
    <dbReference type="NCBI Taxonomy" id="412755"/>
    <lineage>
        <taxon>unclassified sequences</taxon>
        <taxon>metagenomes</taxon>
        <taxon>ecological metagenomes</taxon>
    </lineage>
</organism>
<dbReference type="PROSITE" id="PS50109">
    <property type="entry name" value="HIS_KIN"/>
    <property type="match status" value="1"/>
</dbReference>
<dbReference type="GO" id="GO:0000160">
    <property type="term" value="P:phosphorelay signal transduction system"/>
    <property type="evidence" value="ECO:0007669"/>
    <property type="project" value="UniProtKB-KW"/>
</dbReference>
<dbReference type="EMBL" id="BARW01040822">
    <property type="protein sequence ID" value="GAJ20712.1"/>
    <property type="molecule type" value="Genomic_DNA"/>
</dbReference>
<proteinExistence type="predicted"/>
<dbReference type="InterPro" id="IPR003594">
    <property type="entry name" value="HATPase_dom"/>
</dbReference>
<comment type="caution">
    <text evidence="4">The sequence shown here is derived from an EMBL/GenBank/DDBJ whole genome shotgun (WGS) entry which is preliminary data.</text>
</comment>
<dbReference type="InterPro" id="IPR004358">
    <property type="entry name" value="Sig_transdc_His_kin-like_C"/>
</dbReference>
<evidence type="ECO:0000313" key="4">
    <source>
        <dbReference type="EMBL" id="GAJ20712.1"/>
    </source>
</evidence>
<evidence type="ECO:0000256" key="1">
    <source>
        <dbReference type="ARBA" id="ARBA00022679"/>
    </source>
</evidence>
<dbReference type="InterPro" id="IPR005467">
    <property type="entry name" value="His_kinase_dom"/>
</dbReference>
<protein>
    <recommendedName>
        <fullName evidence="3">Histidine kinase domain-containing protein</fullName>
    </recommendedName>
</protein>
<feature type="domain" description="Histidine kinase" evidence="3">
    <location>
        <begin position="29"/>
        <end position="114"/>
    </location>
</feature>
<name>X1VMD4_9ZZZZ</name>
<dbReference type="GO" id="GO:0016301">
    <property type="term" value="F:kinase activity"/>
    <property type="evidence" value="ECO:0007669"/>
    <property type="project" value="UniProtKB-KW"/>
</dbReference>
<dbReference type="PANTHER" id="PTHR24421:SF58">
    <property type="entry name" value="SIGNAL TRANSDUCTION HISTIDINE-PROTEIN KINASE_PHOSPHATASE UHPB"/>
    <property type="match status" value="1"/>
</dbReference>
<dbReference type="PRINTS" id="PR00344">
    <property type="entry name" value="BCTRLSENSOR"/>
</dbReference>
<feature type="non-terminal residue" evidence="4">
    <location>
        <position position="1"/>
    </location>
</feature>
<dbReference type="CDD" id="cd16917">
    <property type="entry name" value="HATPase_UhpB-NarQ-NarX-like"/>
    <property type="match status" value="1"/>
</dbReference>
<keyword evidence="1" id="KW-0808">Transferase</keyword>
<dbReference type="SUPFAM" id="SSF55874">
    <property type="entry name" value="ATPase domain of HSP90 chaperone/DNA topoisomerase II/histidine kinase"/>
    <property type="match status" value="1"/>
</dbReference>
<dbReference type="InterPro" id="IPR050482">
    <property type="entry name" value="Sensor_HK_TwoCompSys"/>
</dbReference>
<gene>
    <name evidence="4" type="ORF">S12H4_61478</name>
</gene>
<accession>X1VMD4</accession>
<dbReference type="AlphaFoldDB" id="X1VMD4"/>